<evidence type="ECO:0000313" key="1">
    <source>
        <dbReference type="EMBL" id="KDR72921.1"/>
    </source>
</evidence>
<evidence type="ECO:0000313" key="2">
    <source>
        <dbReference type="Proteomes" id="UP000027222"/>
    </source>
</evidence>
<sequence length="63" mass="6717">MHGNGSYTGSEHGTFNPASFTRHFLGSPISWRGGSWGMQQNRFPAGSPTAQLLSTIECVSSTS</sequence>
<keyword evidence="2" id="KW-1185">Reference proteome</keyword>
<dbReference type="OrthoDB" id="3269380at2759"/>
<organism evidence="1 2">
    <name type="scientific">Galerina marginata (strain CBS 339.88)</name>
    <dbReference type="NCBI Taxonomy" id="685588"/>
    <lineage>
        <taxon>Eukaryota</taxon>
        <taxon>Fungi</taxon>
        <taxon>Dikarya</taxon>
        <taxon>Basidiomycota</taxon>
        <taxon>Agaricomycotina</taxon>
        <taxon>Agaricomycetes</taxon>
        <taxon>Agaricomycetidae</taxon>
        <taxon>Agaricales</taxon>
        <taxon>Agaricineae</taxon>
        <taxon>Strophariaceae</taxon>
        <taxon>Galerina</taxon>
    </lineage>
</organism>
<dbReference type="AlphaFoldDB" id="A0A067SPV3"/>
<dbReference type="EMBL" id="KL142387">
    <property type="protein sequence ID" value="KDR72921.1"/>
    <property type="molecule type" value="Genomic_DNA"/>
</dbReference>
<protein>
    <submittedName>
        <fullName evidence="1">Uncharacterized protein</fullName>
    </submittedName>
</protein>
<proteinExistence type="predicted"/>
<accession>A0A067SPV3</accession>
<dbReference type="Proteomes" id="UP000027222">
    <property type="component" value="Unassembled WGS sequence"/>
</dbReference>
<gene>
    <name evidence="1" type="ORF">GALMADRAFT_252266</name>
</gene>
<reference evidence="2" key="1">
    <citation type="journal article" date="2014" name="Proc. Natl. Acad. Sci. U.S.A.">
        <title>Extensive sampling of basidiomycete genomes demonstrates inadequacy of the white-rot/brown-rot paradigm for wood decay fungi.</title>
        <authorList>
            <person name="Riley R."/>
            <person name="Salamov A.A."/>
            <person name="Brown D.W."/>
            <person name="Nagy L.G."/>
            <person name="Floudas D."/>
            <person name="Held B.W."/>
            <person name="Levasseur A."/>
            <person name="Lombard V."/>
            <person name="Morin E."/>
            <person name="Otillar R."/>
            <person name="Lindquist E.A."/>
            <person name="Sun H."/>
            <person name="LaButti K.M."/>
            <person name="Schmutz J."/>
            <person name="Jabbour D."/>
            <person name="Luo H."/>
            <person name="Baker S.E."/>
            <person name="Pisabarro A.G."/>
            <person name="Walton J.D."/>
            <person name="Blanchette R.A."/>
            <person name="Henrissat B."/>
            <person name="Martin F."/>
            <person name="Cullen D."/>
            <person name="Hibbett D.S."/>
            <person name="Grigoriev I.V."/>
        </authorList>
    </citation>
    <scope>NUCLEOTIDE SEQUENCE [LARGE SCALE GENOMIC DNA]</scope>
    <source>
        <strain evidence="2">CBS 339.88</strain>
    </source>
</reference>
<name>A0A067SPV3_GALM3</name>
<dbReference type="HOGENOM" id="CLU_2885932_0_0_1"/>
<dbReference type="STRING" id="685588.A0A067SPV3"/>